<dbReference type="AlphaFoldDB" id="A0AAU9NN01"/>
<feature type="signal peptide" evidence="1">
    <location>
        <begin position="1"/>
        <end position="21"/>
    </location>
</feature>
<organism evidence="2 3">
    <name type="scientific">Lactuca virosa</name>
    <dbReference type="NCBI Taxonomy" id="75947"/>
    <lineage>
        <taxon>Eukaryota</taxon>
        <taxon>Viridiplantae</taxon>
        <taxon>Streptophyta</taxon>
        <taxon>Embryophyta</taxon>
        <taxon>Tracheophyta</taxon>
        <taxon>Spermatophyta</taxon>
        <taxon>Magnoliopsida</taxon>
        <taxon>eudicotyledons</taxon>
        <taxon>Gunneridae</taxon>
        <taxon>Pentapetalae</taxon>
        <taxon>asterids</taxon>
        <taxon>campanulids</taxon>
        <taxon>Asterales</taxon>
        <taxon>Asteraceae</taxon>
        <taxon>Cichorioideae</taxon>
        <taxon>Cichorieae</taxon>
        <taxon>Lactucinae</taxon>
        <taxon>Lactuca</taxon>
    </lineage>
</organism>
<keyword evidence="3" id="KW-1185">Reference proteome</keyword>
<reference evidence="2 3" key="1">
    <citation type="submission" date="2022-01" db="EMBL/GenBank/DDBJ databases">
        <authorList>
            <person name="Xiong W."/>
            <person name="Schranz E."/>
        </authorList>
    </citation>
    <scope>NUCLEOTIDE SEQUENCE [LARGE SCALE GENOMIC DNA]</scope>
</reference>
<dbReference type="EMBL" id="CAKMRJ010004477">
    <property type="protein sequence ID" value="CAH1439143.1"/>
    <property type="molecule type" value="Genomic_DNA"/>
</dbReference>
<comment type="caution">
    <text evidence="2">The sequence shown here is derived from an EMBL/GenBank/DDBJ whole genome shotgun (WGS) entry which is preliminary data.</text>
</comment>
<accession>A0AAU9NN01</accession>
<name>A0AAU9NN01_9ASTR</name>
<evidence type="ECO:0000313" key="3">
    <source>
        <dbReference type="Proteomes" id="UP001157418"/>
    </source>
</evidence>
<feature type="non-terminal residue" evidence="2">
    <location>
        <position position="113"/>
    </location>
</feature>
<evidence type="ECO:0000313" key="2">
    <source>
        <dbReference type="EMBL" id="CAH1439143.1"/>
    </source>
</evidence>
<protein>
    <submittedName>
        <fullName evidence="2">Uncharacterized protein</fullName>
    </submittedName>
</protein>
<proteinExistence type="predicted"/>
<keyword evidence="1" id="KW-0732">Signal</keyword>
<feature type="chain" id="PRO_5043538261" evidence="1">
    <location>
        <begin position="22"/>
        <end position="113"/>
    </location>
</feature>
<dbReference type="Proteomes" id="UP001157418">
    <property type="component" value="Unassembled WGS sequence"/>
</dbReference>
<gene>
    <name evidence="2" type="ORF">LVIROSA_LOCUS25358</name>
</gene>
<evidence type="ECO:0000256" key="1">
    <source>
        <dbReference type="SAM" id="SignalP"/>
    </source>
</evidence>
<sequence length="113" mass="12857">MSHCYNLLASLSCLISPPGVALKPGNLHRFKIAFILVPICLLTCDLGKMFYSNHTFTLYESTMEKWKVVLVVGAISYANAYPLHNKSKSESWASYVERNIVYQPWIWSAENPE</sequence>
<dbReference type="Gene3D" id="3.60.21.10">
    <property type="match status" value="1"/>
</dbReference>
<dbReference type="InterPro" id="IPR029052">
    <property type="entry name" value="Metallo-depent_PP-like"/>
</dbReference>